<gene>
    <name evidence="2" type="ORF">GPUH_LOCUS18195</name>
</gene>
<feature type="compositionally biased region" description="Polar residues" evidence="1">
    <location>
        <begin position="78"/>
        <end position="92"/>
    </location>
</feature>
<sequence>MGYMERALSGPTSVDFSGRVQWPSKSSILETPERKRFRHSESFADSGLGSSLFGSPPCKLITVAANAQTLKTPPRWISPTTDSSESNCSPIR</sequence>
<dbReference type="Proteomes" id="UP000271098">
    <property type="component" value="Unassembled WGS sequence"/>
</dbReference>
<dbReference type="OrthoDB" id="5799576at2759"/>
<protein>
    <submittedName>
        <fullName evidence="2">Uncharacterized protein</fullName>
    </submittedName>
</protein>
<organism evidence="2 3">
    <name type="scientific">Gongylonema pulchrum</name>
    <dbReference type="NCBI Taxonomy" id="637853"/>
    <lineage>
        <taxon>Eukaryota</taxon>
        <taxon>Metazoa</taxon>
        <taxon>Ecdysozoa</taxon>
        <taxon>Nematoda</taxon>
        <taxon>Chromadorea</taxon>
        <taxon>Rhabditida</taxon>
        <taxon>Spirurina</taxon>
        <taxon>Spiruromorpha</taxon>
        <taxon>Spiruroidea</taxon>
        <taxon>Gongylonematidae</taxon>
        <taxon>Gongylonema</taxon>
    </lineage>
</organism>
<accession>A0A3P7MNR3</accession>
<evidence type="ECO:0000256" key="1">
    <source>
        <dbReference type="SAM" id="MobiDB-lite"/>
    </source>
</evidence>
<name>A0A3P7MNR3_9BILA</name>
<dbReference type="EMBL" id="UYRT01086363">
    <property type="protein sequence ID" value="VDN31244.1"/>
    <property type="molecule type" value="Genomic_DNA"/>
</dbReference>
<keyword evidence="3" id="KW-1185">Reference proteome</keyword>
<feature type="region of interest" description="Disordered" evidence="1">
    <location>
        <begin position="71"/>
        <end position="92"/>
    </location>
</feature>
<reference evidence="2 3" key="1">
    <citation type="submission" date="2018-11" db="EMBL/GenBank/DDBJ databases">
        <authorList>
            <consortium name="Pathogen Informatics"/>
        </authorList>
    </citation>
    <scope>NUCLEOTIDE SEQUENCE [LARGE SCALE GENOMIC DNA]</scope>
</reference>
<evidence type="ECO:0000313" key="3">
    <source>
        <dbReference type="Proteomes" id="UP000271098"/>
    </source>
</evidence>
<dbReference type="AlphaFoldDB" id="A0A3P7MNR3"/>
<evidence type="ECO:0000313" key="2">
    <source>
        <dbReference type="EMBL" id="VDN31244.1"/>
    </source>
</evidence>
<proteinExistence type="predicted"/>